<dbReference type="Proteomes" id="UP000199126">
    <property type="component" value="Unassembled WGS sequence"/>
</dbReference>
<sequence>MVVVPIGSTDSSRPCAINTYVILTVWPKVSISGFCVMIVVVPYTYSIRGAGTSVWIKIISMMFPSEIN</sequence>
<gene>
    <name evidence="2" type="ORF">SAMN04487948_11087</name>
</gene>
<evidence type="ECO:0000256" key="1">
    <source>
        <dbReference type="SAM" id="Phobius"/>
    </source>
</evidence>
<keyword evidence="3" id="KW-1185">Reference proteome</keyword>
<name>A0A1H8UBC8_9EURY</name>
<reference evidence="3" key="1">
    <citation type="submission" date="2016-10" db="EMBL/GenBank/DDBJ databases">
        <authorList>
            <person name="Varghese N."/>
            <person name="Submissions S."/>
        </authorList>
    </citation>
    <scope>NUCLEOTIDE SEQUENCE [LARGE SCALE GENOMIC DNA]</scope>
    <source>
        <strain evidence="3">CGMCC 1.10121</strain>
    </source>
</reference>
<dbReference type="AlphaFoldDB" id="A0A1H8UBC8"/>
<feature type="transmembrane region" description="Helical" evidence="1">
    <location>
        <begin position="20"/>
        <end position="45"/>
    </location>
</feature>
<evidence type="ECO:0000313" key="3">
    <source>
        <dbReference type="Proteomes" id="UP000199126"/>
    </source>
</evidence>
<protein>
    <submittedName>
        <fullName evidence="2">Uncharacterized protein</fullName>
    </submittedName>
</protein>
<keyword evidence="1" id="KW-0472">Membrane</keyword>
<proteinExistence type="predicted"/>
<organism evidence="2 3">
    <name type="scientific">Halogranum amylolyticum</name>
    <dbReference type="NCBI Taxonomy" id="660520"/>
    <lineage>
        <taxon>Archaea</taxon>
        <taxon>Methanobacteriati</taxon>
        <taxon>Methanobacteriota</taxon>
        <taxon>Stenosarchaea group</taxon>
        <taxon>Halobacteria</taxon>
        <taxon>Halobacteriales</taxon>
        <taxon>Haloferacaceae</taxon>
    </lineage>
</organism>
<dbReference type="EMBL" id="FODV01000010">
    <property type="protein sequence ID" value="SEP00572.1"/>
    <property type="molecule type" value="Genomic_DNA"/>
</dbReference>
<accession>A0A1H8UBC8</accession>
<keyword evidence="1" id="KW-0812">Transmembrane</keyword>
<evidence type="ECO:0000313" key="2">
    <source>
        <dbReference type="EMBL" id="SEP00572.1"/>
    </source>
</evidence>
<keyword evidence="1" id="KW-1133">Transmembrane helix</keyword>